<dbReference type="EMBL" id="JASZYV010000001">
    <property type="protein sequence ID" value="MDM0043240.1"/>
    <property type="molecule type" value="Genomic_DNA"/>
</dbReference>
<feature type="chain" id="PRO_5046548650" description="Serine/threonine protein kinase" evidence="2">
    <location>
        <begin position="21"/>
        <end position="106"/>
    </location>
</feature>
<protein>
    <recommendedName>
        <fullName evidence="5">Serine/threonine protein kinase</fullName>
    </recommendedName>
</protein>
<dbReference type="Proteomes" id="UP001174908">
    <property type="component" value="Unassembled WGS sequence"/>
</dbReference>
<accession>A0ABT7N5P9</accession>
<name>A0ABT7N5P9_9BURK</name>
<evidence type="ECO:0000313" key="4">
    <source>
        <dbReference type="Proteomes" id="UP001174908"/>
    </source>
</evidence>
<keyword evidence="2" id="KW-0732">Signal</keyword>
<keyword evidence="4" id="KW-1185">Reference proteome</keyword>
<evidence type="ECO:0000256" key="1">
    <source>
        <dbReference type="SAM" id="MobiDB-lite"/>
    </source>
</evidence>
<reference evidence="3" key="1">
    <citation type="submission" date="2023-06" db="EMBL/GenBank/DDBJ databases">
        <authorList>
            <person name="Jiang Y."/>
            <person name="Liu Q."/>
        </authorList>
    </citation>
    <scope>NUCLEOTIDE SEQUENCE</scope>
    <source>
        <strain evidence="3">CGMCC 1.12089</strain>
    </source>
</reference>
<feature type="region of interest" description="Disordered" evidence="1">
    <location>
        <begin position="19"/>
        <end position="106"/>
    </location>
</feature>
<sequence>MRKLLSIAVAGMFAAGAVHAQTNPPGSAAPPHSPGVANSKSQQAAEMHKDQRADKPVNQPGGDMPKSAESTGMKTDKATMNADQRVMTRDAKNPAAAPVKQGSTPK</sequence>
<comment type="caution">
    <text evidence="3">The sequence shown here is derived from an EMBL/GenBank/DDBJ whole genome shotgun (WGS) entry which is preliminary data.</text>
</comment>
<proteinExistence type="predicted"/>
<evidence type="ECO:0000313" key="3">
    <source>
        <dbReference type="EMBL" id="MDM0043240.1"/>
    </source>
</evidence>
<feature type="signal peptide" evidence="2">
    <location>
        <begin position="1"/>
        <end position="20"/>
    </location>
</feature>
<gene>
    <name evidence="3" type="ORF">QTH91_01975</name>
</gene>
<evidence type="ECO:0008006" key="5">
    <source>
        <dbReference type="Google" id="ProtNLM"/>
    </source>
</evidence>
<organism evidence="3 4">
    <name type="scientific">Variovorax dokdonensis</name>
    <dbReference type="NCBI Taxonomy" id="344883"/>
    <lineage>
        <taxon>Bacteria</taxon>
        <taxon>Pseudomonadati</taxon>
        <taxon>Pseudomonadota</taxon>
        <taxon>Betaproteobacteria</taxon>
        <taxon>Burkholderiales</taxon>
        <taxon>Comamonadaceae</taxon>
        <taxon>Variovorax</taxon>
    </lineage>
</organism>
<evidence type="ECO:0000256" key="2">
    <source>
        <dbReference type="SAM" id="SignalP"/>
    </source>
</evidence>
<dbReference type="RefSeq" id="WP_286658358.1">
    <property type="nucleotide sequence ID" value="NZ_JASZYV010000001.1"/>
</dbReference>
<feature type="compositionally biased region" description="Basic and acidic residues" evidence="1">
    <location>
        <begin position="46"/>
        <end position="55"/>
    </location>
</feature>